<protein>
    <submittedName>
        <fullName evidence="1">Uncharacterized protein</fullName>
    </submittedName>
</protein>
<sequence>MSNEQVQDLPTIDFLTDFLYVDEKRAKQFLAQLVTEGVLSSYKEEIGNTDSSTGELGFSSIITGKKTGNIQNSERYVREYDASHSLPSLLLDFLGQNGFIKNNIDDAQVGNLVLISGEYRLFDLSLIEKAMPFLNAVENENPLPDGIDKLFDLFPKSLQVDIRDDRGNFYWLALKKEDMWINVDDVLLSNGITNRDKWFVLGILENLPDAKAKKGHHPYKFQDEKTDVLSIYDHIQELIGRKGSSYAVTPLLIFRKIGK</sequence>
<organism evidence="1 2">
    <name type="scientific">Haemophilus parahaemolyticus</name>
    <dbReference type="NCBI Taxonomy" id="735"/>
    <lineage>
        <taxon>Bacteria</taxon>
        <taxon>Pseudomonadati</taxon>
        <taxon>Pseudomonadota</taxon>
        <taxon>Gammaproteobacteria</taxon>
        <taxon>Pasteurellales</taxon>
        <taxon>Pasteurellaceae</taxon>
        <taxon>Haemophilus</taxon>
    </lineage>
</organism>
<name>A0AAE6JP84_HAEPH</name>
<reference evidence="1 2" key="1">
    <citation type="submission" date="2019-04" db="EMBL/GenBank/DDBJ databases">
        <title>Complete Genome and Methylome Analysis of Haemophilus haemolyticus NEB129.</title>
        <authorList>
            <person name="Fomenkov A."/>
            <person name="Roberts R.J."/>
            <person name="Anton B.P."/>
            <person name="Vincze T."/>
        </authorList>
    </citation>
    <scope>NUCLEOTIDE SEQUENCE [LARGE SCALE GENOMIC DNA]</scope>
    <source>
        <strain evidence="1 2">NEB129</strain>
    </source>
</reference>
<accession>A0AAE6JP84</accession>
<proteinExistence type="predicted"/>
<dbReference type="Pfam" id="PF19952">
    <property type="entry name" value="DUF6414"/>
    <property type="match status" value="1"/>
</dbReference>
<dbReference type="KEGG" id="hpaa:E5Q53_00815"/>
<dbReference type="GeneID" id="78223625"/>
<evidence type="ECO:0000313" key="2">
    <source>
        <dbReference type="Proteomes" id="UP000323974"/>
    </source>
</evidence>
<dbReference type="RefSeq" id="WP_005706327.1">
    <property type="nucleotide sequence ID" value="NZ_CP038817.1"/>
</dbReference>
<gene>
    <name evidence="1" type="ORF">E5Q53_00815</name>
</gene>
<dbReference type="Proteomes" id="UP000323974">
    <property type="component" value="Chromosome"/>
</dbReference>
<evidence type="ECO:0000313" key="1">
    <source>
        <dbReference type="EMBL" id="QEN10115.1"/>
    </source>
</evidence>
<dbReference type="AlphaFoldDB" id="A0AAE6JP84"/>
<dbReference type="InterPro" id="IPR045633">
    <property type="entry name" value="DUF6414"/>
</dbReference>
<dbReference type="EMBL" id="CP038817">
    <property type="protein sequence ID" value="QEN10115.1"/>
    <property type="molecule type" value="Genomic_DNA"/>
</dbReference>